<dbReference type="HOGENOM" id="CLU_033458_0_2_2"/>
<dbReference type="EMBL" id="AE017261">
    <property type="protein sequence ID" value="AAT42990.1"/>
    <property type="molecule type" value="Genomic_DNA"/>
</dbReference>
<keyword evidence="8" id="KW-1185">Reference proteome</keyword>
<dbReference type="SMART" id="SM00316">
    <property type="entry name" value="S1"/>
    <property type="match status" value="1"/>
</dbReference>
<dbReference type="SUPFAM" id="SSF116742">
    <property type="entry name" value="eIF2alpha middle domain-like"/>
    <property type="match status" value="1"/>
</dbReference>
<dbReference type="Pfam" id="PF00575">
    <property type="entry name" value="S1"/>
    <property type="match status" value="1"/>
</dbReference>
<reference evidence="5 7" key="1">
    <citation type="journal article" date="2004" name="Proc. Natl. Acad. Sci. U.S.A.">
        <title>Genome sequence of Picrophilus torridus and its implications for life around pH 0.</title>
        <authorList>
            <person name="Futterer O."/>
            <person name="Angelov A."/>
            <person name="Liesegang H."/>
            <person name="Gottschalk G."/>
            <person name="Schleper C."/>
            <person name="Schepers B."/>
            <person name="Dock C."/>
            <person name="Antranikian G."/>
            <person name="Liebl W."/>
        </authorList>
    </citation>
    <scope>NUCLEOTIDE SEQUENCE [LARGE SCALE GENOMIC DNA]</scope>
    <source>
        <strain evidence="7">ATCC 700027 / DSM 9790 / JCM 10055 / NBRC 100828</strain>
        <strain evidence="5">DSM 9790</strain>
    </source>
</reference>
<dbReference type="GO" id="GO:0043022">
    <property type="term" value="F:ribosome binding"/>
    <property type="evidence" value="ECO:0007669"/>
    <property type="project" value="TreeGrafter"/>
</dbReference>
<proteinExistence type="inferred from homology"/>
<dbReference type="Proteomes" id="UP000192315">
    <property type="component" value="Unassembled WGS sequence"/>
</dbReference>
<sequence length="251" mass="29014">MKSLPDVGDLVVVTIKEIKNYGAIVTLDEYENVTGFIHITEVATGWIKHIKDYLKENQKTVCKVLDVDKSRRHVDLSLKRVNEHQRREKIEEWKNEEKAFKLLEIVANNLGISKEDAMKEFGDRLIENYGTLYDAFFDAASNDEFMSSDNSKWRSVFVRIARENIVIPKVEISGYLELYSLSSNGIENIKKVLENEESEDVTISYAGAPKYRIVVTESNYKVAEEVLKNKLNEISEKSKKNNVSYDFEREE</sequence>
<dbReference type="GO" id="GO:0003743">
    <property type="term" value="F:translation initiation factor activity"/>
    <property type="evidence" value="ECO:0007669"/>
    <property type="project" value="UniProtKB-KW"/>
</dbReference>
<dbReference type="FunFam" id="2.40.50.140:FF:000015">
    <property type="entry name" value="Eukaryotic translation initiation factor 2 subunit alpha"/>
    <property type="match status" value="1"/>
</dbReference>
<dbReference type="RefSeq" id="WP_011177206.1">
    <property type="nucleotide sequence ID" value="NC_005877.1"/>
</dbReference>
<dbReference type="InterPro" id="IPR044126">
    <property type="entry name" value="S1_IF2_alpha"/>
</dbReference>
<evidence type="ECO:0000313" key="7">
    <source>
        <dbReference type="Proteomes" id="UP000000438"/>
    </source>
</evidence>
<dbReference type="PANTHER" id="PTHR10602:SF0">
    <property type="entry name" value="EUKARYOTIC TRANSLATION INITIATION FACTOR 2 SUBUNIT 1"/>
    <property type="match status" value="1"/>
</dbReference>
<evidence type="ECO:0000313" key="5">
    <source>
        <dbReference type="EMBL" id="AAT42990.1"/>
    </source>
</evidence>
<accession>A0A8G2FWG3</accession>
<protein>
    <submittedName>
        <fullName evidence="5">Protein translation initiation factor 2 subunit alpha</fullName>
    </submittedName>
    <submittedName>
        <fullName evidence="6">Translation initiation factor 2 subunit alpha (AeIF-2a)</fullName>
    </submittedName>
</protein>
<dbReference type="OrthoDB" id="84794at2157"/>
<evidence type="ECO:0000313" key="8">
    <source>
        <dbReference type="Proteomes" id="UP000192315"/>
    </source>
</evidence>
<dbReference type="Proteomes" id="UP000000438">
    <property type="component" value="Chromosome"/>
</dbReference>
<dbReference type="InterPro" id="IPR024054">
    <property type="entry name" value="TIF2_asu_middle_sf"/>
</dbReference>
<dbReference type="FunCoup" id="Q6L212">
    <property type="interactions" value="239"/>
</dbReference>
<dbReference type="KEGG" id="pto:PTO0405"/>
<dbReference type="InterPro" id="IPR024055">
    <property type="entry name" value="TIF2_asu_C"/>
</dbReference>
<name>Q6L212_PICTO</name>
<dbReference type="PROSITE" id="PS50126">
    <property type="entry name" value="S1"/>
    <property type="match status" value="1"/>
</dbReference>
<evidence type="ECO:0000256" key="3">
    <source>
        <dbReference type="ARBA" id="ARBA00022917"/>
    </source>
</evidence>
<evidence type="ECO:0000256" key="2">
    <source>
        <dbReference type="ARBA" id="ARBA00022540"/>
    </source>
</evidence>
<dbReference type="PaxDb" id="263820-PTO0405"/>
<evidence type="ECO:0000259" key="4">
    <source>
        <dbReference type="PROSITE" id="PS50126"/>
    </source>
</evidence>
<comment type="similarity">
    <text evidence="1">Belongs to the eIF-2-alpha family.</text>
</comment>
<dbReference type="Gene3D" id="3.30.70.1130">
    <property type="entry name" value="EIF_2_alpha"/>
    <property type="match status" value="1"/>
</dbReference>
<accession>Q6L212</accession>
<keyword evidence="3" id="KW-0648">Protein biosynthesis</keyword>
<dbReference type="CDD" id="cd04452">
    <property type="entry name" value="S1_IF2_alpha"/>
    <property type="match status" value="1"/>
</dbReference>
<dbReference type="InterPro" id="IPR011488">
    <property type="entry name" value="TIF_2_asu"/>
</dbReference>
<dbReference type="Gene3D" id="1.10.150.190">
    <property type="entry name" value="Translation initiation factor 2, subunit 1, domain 2"/>
    <property type="match status" value="1"/>
</dbReference>
<evidence type="ECO:0000313" key="6">
    <source>
        <dbReference type="EMBL" id="SMD30708.1"/>
    </source>
</evidence>
<dbReference type="InParanoid" id="Q6L212"/>
<feature type="domain" description="S1 motif" evidence="4">
    <location>
        <begin position="8"/>
        <end position="79"/>
    </location>
</feature>
<organism evidence="5 7">
    <name type="scientific">Picrophilus torridus (strain ATCC 700027 / DSM 9790 / JCM 10055 / NBRC 100828 / KAW 2/3)</name>
    <dbReference type="NCBI Taxonomy" id="1122961"/>
    <lineage>
        <taxon>Archaea</taxon>
        <taxon>Methanobacteriati</taxon>
        <taxon>Thermoplasmatota</taxon>
        <taxon>Thermoplasmata</taxon>
        <taxon>Thermoplasmatales</taxon>
        <taxon>Picrophilaceae</taxon>
        <taxon>Picrophilus</taxon>
    </lineage>
</organism>
<dbReference type="STRING" id="263820.PTO0405"/>
<dbReference type="NCBIfam" id="NF003062">
    <property type="entry name" value="PRK03987.1-1"/>
    <property type="match status" value="1"/>
</dbReference>
<reference evidence="5" key="2">
    <citation type="submission" date="2004-02" db="EMBL/GenBank/DDBJ databases">
        <authorList>
            <person name="Fuetterer O."/>
            <person name="Angelov A."/>
            <person name="Liesegang H."/>
            <person name="Gottschalk G."/>
            <person name="Schleper C."/>
            <person name="Schepers B."/>
            <person name="Dock C."/>
            <person name="Antranikian G."/>
            <person name="Liebl W."/>
        </authorList>
    </citation>
    <scope>NUCLEOTIDE SEQUENCE</scope>
    <source>
        <strain evidence="5">DSM 9790</strain>
    </source>
</reference>
<dbReference type="Gene3D" id="2.40.50.140">
    <property type="entry name" value="Nucleic acid-binding proteins"/>
    <property type="match status" value="1"/>
</dbReference>
<keyword evidence="2 5" id="KW-0396">Initiation factor</keyword>
<dbReference type="SUPFAM" id="SSF50249">
    <property type="entry name" value="Nucleic acid-binding proteins"/>
    <property type="match status" value="1"/>
</dbReference>
<dbReference type="GO" id="GO:0003723">
    <property type="term" value="F:RNA binding"/>
    <property type="evidence" value="ECO:0007669"/>
    <property type="project" value="InterPro"/>
</dbReference>
<dbReference type="SUPFAM" id="SSF110993">
    <property type="entry name" value="eIF-2-alpha, C-terminal domain"/>
    <property type="match status" value="1"/>
</dbReference>
<dbReference type="InterPro" id="IPR003029">
    <property type="entry name" value="S1_domain"/>
</dbReference>
<dbReference type="PANTHER" id="PTHR10602">
    <property type="entry name" value="EUKARYOTIC TRANSLATION INITIATION FACTOR 2 SUBUNIT 1"/>
    <property type="match status" value="1"/>
</dbReference>
<dbReference type="eggNOG" id="arCOG04107">
    <property type="taxonomic scope" value="Archaea"/>
</dbReference>
<reference evidence="6 8" key="3">
    <citation type="submission" date="2017-04" db="EMBL/GenBank/DDBJ databases">
        <authorList>
            <person name="Varghese N."/>
            <person name="Submissions S."/>
        </authorList>
    </citation>
    <scope>NUCLEOTIDE SEQUENCE [LARGE SCALE GENOMIC DNA]</scope>
    <source>
        <strain evidence="6 8">DSM 9789</strain>
    </source>
</reference>
<dbReference type="AlphaFoldDB" id="Q6L212"/>
<gene>
    <name evidence="5" type="ordered locus">PTO0405</name>
    <name evidence="6" type="ORF">SAMN02745355_0602</name>
</gene>
<dbReference type="EMBL" id="FWYE01000001">
    <property type="protein sequence ID" value="SMD30708.1"/>
    <property type="molecule type" value="Genomic_DNA"/>
</dbReference>
<dbReference type="NCBIfam" id="NF003064">
    <property type="entry name" value="PRK03987.1-4"/>
    <property type="match status" value="1"/>
</dbReference>
<evidence type="ECO:0000256" key="1">
    <source>
        <dbReference type="ARBA" id="ARBA00007223"/>
    </source>
</evidence>
<dbReference type="InterPro" id="IPR012340">
    <property type="entry name" value="NA-bd_OB-fold"/>
</dbReference>
<dbReference type="Pfam" id="PF07541">
    <property type="entry name" value="EIF_2_alpha"/>
    <property type="match status" value="1"/>
</dbReference>
<dbReference type="GeneID" id="2845316"/>